<evidence type="ECO:0000313" key="2">
    <source>
        <dbReference type="EMBL" id="PWW79434.1"/>
    </source>
</evidence>
<dbReference type="STRING" id="42249.A0A317SYM8"/>
<proteinExistence type="predicted"/>
<feature type="domain" description="DDE-1" evidence="1">
    <location>
        <begin position="2"/>
        <end position="137"/>
    </location>
</feature>
<dbReference type="AlphaFoldDB" id="A0A317SYM8"/>
<evidence type="ECO:0000313" key="3">
    <source>
        <dbReference type="Proteomes" id="UP000246991"/>
    </source>
</evidence>
<dbReference type="Proteomes" id="UP000246991">
    <property type="component" value="Unassembled WGS sequence"/>
</dbReference>
<feature type="non-terminal residue" evidence="2">
    <location>
        <position position="1"/>
    </location>
</feature>
<dbReference type="Pfam" id="PF03184">
    <property type="entry name" value="DDE_1"/>
    <property type="match status" value="1"/>
</dbReference>
<feature type="non-terminal residue" evidence="2">
    <location>
        <position position="146"/>
    </location>
</feature>
<sequence>VVEAVSGDGRVLCPMIINKGKAHYMGWYAKLKKGDLAIFGVSEKGWSNEKLGLQWLREIFDIETRVRAGNKYRLLILDGNNSHFNWEFFDFCLNTKIISLYLPAHSTHLLQPLDMGLFSPLQCYYSNGLNEFIQKGHAGMNKEEFL</sequence>
<dbReference type="GO" id="GO:0003676">
    <property type="term" value="F:nucleic acid binding"/>
    <property type="evidence" value="ECO:0007669"/>
    <property type="project" value="InterPro"/>
</dbReference>
<accession>A0A317SYM8</accession>
<keyword evidence="3" id="KW-1185">Reference proteome</keyword>
<comment type="caution">
    <text evidence="2">The sequence shown here is derived from an EMBL/GenBank/DDBJ whole genome shotgun (WGS) entry which is preliminary data.</text>
</comment>
<name>A0A317SYM8_9PEZI</name>
<dbReference type="OrthoDB" id="5422709at2759"/>
<dbReference type="InterPro" id="IPR004875">
    <property type="entry name" value="DDE_SF_endonuclease_dom"/>
</dbReference>
<organism evidence="2 3">
    <name type="scientific">Tuber magnatum</name>
    <name type="common">white Piedmont truffle</name>
    <dbReference type="NCBI Taxonomy" id="42249"/>
    <lineage>
        <taxon>Eukaryota</taxon>
        <taxon>Fungi</taxon>
        <taxon>Dikarya</taxon>
        <taxon>Ascomycota</taxon>
        <taxon>Pezizomycotina</taxon>
        <taxon>Pezizomycetes</taxon>
        <taxon>Pezizales</taxon>
        <taxon>Tuberaceae</taxon>
        <taxon>Tuber</taxon>
    </lineage>
</organism>
<gene>
    <name evidence="2" type="ORF">C7212DRAFT_33244</name>
</gene>
<evidence type="ECO:0000259" key="1">
    <source>
        <dbReference type="Pfam" id="PF03184"/>
    </source>
</evidence>
<dbReference type="EMBL" id="PYWC01000008">
    <property type="protein sequence ID" value="PWW79434.1"/>
    <property type="molecule type" value="Genomic_DNA"/>
</dbReference>
<reference evidence="2 3" key="1">
    <citation type="submission" date="2018-03" db="EMBL/GenBank/DDBJ databases">
        <title>Genomes of Pezizomycetes fungi and the evolution of truffles.</title>
        <authorList>
            <person name="Murat C."/>
            <person name="Payen T."/>
            <person name="Noel B."/>
            <person name="Kuo A."/>
            <person name="Martin F.M."/>
        </authorList>
    </citation>
    <scope>NUCLEOTIDE SEQUENCE [LARGE SCALE GENOMIC DNA]</scope>
    <source>
        <strain evidence="2">091103-1</strain>
    </source>
</reference>
<protein>
    <submittedName>
        <fullName evidence="2">CENP-B protein</fullName>
    </submittedName>
</protein>